<keyword evidence="8 11" id="KW-1133">Transmembrane helix</keyword>
<dbReference type="GO" id="GO:0046872">
    <property type="term" value="F:metal ion binding"/>
    <property type="evidence" value="ECO:0007669"/>
    <property type="project" value="UniProtKB-KW"/>
</dbReference>
<reference evidence="13 14" key="1">
    <citation type="submission" date="2019-02" db="EMBL/GenBank/DDBJ databases">
        <title>Deep-cultivation of Planctomycetes and their phenomic and genomic characterization uncovers novel biology.</title>
        <authorList>
            <person name="Wiegand S."/>
            <person name="Jogler M."/>
            <person name="Boedeker C."/>
            <person name="Pinto D."/>
            <person name="Vollmers J."/>
            <person name="Rivas-Marin E."/>
            <person name="Kohn T."/>
            <person name="Peeters S.H."/>
            <person name="Heuer A."/>
            <person name="Rast P."/>
            <person name="Oberbeckmann S."/>
            <person name="Bunk B."/>
            <person name="Jeske O."/>
            <person name="Meyerdierks A."/>
            <person name="Storesund J.E."/>
            <person name="Kallscheuer N."/>
            <person name="Luecker S."/>
            <person name="Lage O.M."/>
            <person name="Pohl T."/>
            <person name="Merkel B.J."/>
            <person name="Hornburger P."/>
            <person name="Mueller R.-W."/>
            <person name="Bruemmer F."/>
            <person name="Labrenz M."/>
            <person name="Spormann A.M."/>
            <person name="Op den Camp H."/>
            <person name="Overmann J."/>
            <person name="Amann R."/>
            <person name="Jetten M.S.M."/>
            <person name="Mascher T."/>
            <person name="Medema M.H."/>
            <person name="Devos D.P."/>
            <person name="Kaster A.-K."/>
            <person name="Ovreas L."/>
            <person name="Rohde M."/>
            <person name="Galperin M.Y."/>
            <person name="Jogler C."/>
        </authorList>
    </citation>
    <scope>NUCLEOTIDE SEQUENCE [LARGE SCALE GENOMIC DNA]</scope>
    <source>
        <strain evidence="13 14">KS4</strain>
    </source>
</reference>
<evidence type="ECO:0000256" key="1">
    <source>
        <dbReference type="ARBA" id="ARBA00001947"/>
    </source>
</evidence>
<protein>
    <submittedName>
        <fullName evidence="13">Heat shock protein HtpX</fullName>
    </submittedName>
</protein>
<evidence type="ECO:0000256" key="9">
    <source>
        <dbReference type="ARBA" id="ARBA00023049"/>
    </source>
</evidence>
<dbReference type="InterPro" id="IPR001915">
    <property type="entry name" value="Peptidase_M48"/>
</dbReference>
<dbReference type="EMBL" id="CP036425">
    <property type="protein sequence ID" value="QDU34218.1"/>
    <property type="molecule type" value="Genomic_DNA"/>
</dbReference>
<keyword evidence="5" id="KW-0479">Metal-binding</keyword>
<dbReference type="Gene3D" id="3.30.2010.10">
    <property type="entry name" value="Metalloproteases ('zincins'), catalytic domain"/>
    <property type="match status" value="1"/>
</dbReference>
<evidence type="ECO:0000256" key="6">
    <source>
        <dbReference type="ARBA" id="ARBA00022801"/>
    </source>
</evidence>
<keyword evidence="9" id="KW-0482">Metalloprotease</keyword>
<evidence type="ECO:0000256" key="7">
    <source>
        <dbReference type="ARBA" id="ARBA00022833"/>
    </source>
</evidence>
<comment type="cofactor">
    <cofactor evidence="1">
        <name>Zn(2+)</name>
        <dbReference type="ChEBI" id="CHEBI:29105"/>
    </cofactor>
</comment>
<feature type="transmembrane region" description="Helical" evidence="11">
    <location>
        <begin position="100"/>
        <end position="122"/>
    </location>
</feature>
<dbReference type="AlphaFoldDB" id="A0A517YVF7"/>
<evidence type="ECO:0000256" key="3">
    <source>
        <dbReference type="ARBA" id="ARBA00022670"/>
    </source>
</evidence>
<dbReference type="GO" id="GO:0006508">
    <property type="term" value="P:proteolysis"/>
    <property type="evidence" value="ECO:0007669"/>
    <property type="project" value="UniProtKB-KW"/>
</dbReference>
<evidence type="ECO:0000259" key="12">
    <source>
        <dbReference type="Pfam" id="PF01435"/>
    </source>
</evidence>
<evidence type="ECO:0000256" key="2">
    <source>
        <dbReference type="ARBA" id="ARBA00022475"/>
    </source>
</evidence>
<evidence type="ECO:0000256" key="11">
    <source>
        <dbReference type="SAM" id="Phobius"/>
    </source>
</evidence>
<keyword evidence="3" id="KW-0645">Protease</keyword>
<dbReference type="GO" id="GO:0004222">
    <property type="term" value="F:metalloendopeptidase activity"/>
    <property type="evidence" value="ECO:0007669"/>
    <property type="project" value="InterPro"/>
</dbReference>
<dbReference type="OrthoDB" id="255388at2"/>
<evidence type="ECO:0000313" key="13">
    <source>
        <dbReference type="EMBL" id="QDU34218.1"/>
    </source>
</evidence>
<dbReference type="InterPro" id="IPR050083">
    <property type="entry name" value="HtpX_protease"/>
</dbReference>
<organism evidence="13 14">
    <name type="scientific">Poriferisphaera corsica</name>
    <dbReference type="NCBI Taxonomy" id="2528020"/>
    <lineage>
        <taxon>Bacteria</taxon>
        <taxon>Pseudomonadati</taxon>
        <taxon>Planctomycetota</taxon>
        <taxon>Phycisphaerae</taxon>
        <taxon>Phycisphaerales</taxon>
        <taxon>Phycisphaeraceae</taxon>
        <taxon>Poriferisphaera</taxon>
    </lineage>
</organism>
<evidence type="ECO:0000256" key="8">
    <source>
        <dbReference type="ARBA" id="ARBA00022989"/>
    </source>
</evidence>
<feature type="domain" description="Peptidase M48" evidence="12">
    <location>
        <begin position="271"/>
        <end position="403"/>
    </location>
</feature>
<accession>A0A517YVF7</accession>
<evidence type="ECO:0000256" key="10">
    <source>
        <dbReference type="ARBA" id="ARBA00023136"/>
    </source>
</evidence>
<proteinExistence type="predicted"/>
<sequence length="496" mass="56732">MMHVLMIVLVLLIFLNDSLEIPDSHSRWFVVLIWLISLSVLGFGYWLFCKIIHRRLKRHDSRLLGQLDRINMIFRLIGVGLACGVMLAGVLNFLRDLMGNVYFLPDALFLMPTICLFIWGWLCQYPIDQQLKEASLIRCVDDGDSVYEFPNRYHFLLNHLRHEMLIVLLPLLLILLWAETTEFTILPWIYGADWQEESQGVAWLLNDIAEVGSVITLTGGVVIFVLSPMIVRWAWDTEKLVDGTVRERILALCKTHQVNISEVLLWRTAGTMINAAVIGAVSKLRYILLSDALLDRMPTRELEAVMAHEIAHIRKKHILFLLIAAINLIGLLELLFNLIGEGIHQIIVRITGHTDIDVLELQLNDIIILFGLGATLIGWFILFGYVSRLAERQADTFGAVHMTRVLENDWEDENCVSRAGAGTMISALQLVADLNHIPTKKNNWRHGSIEKRQDYLRSIVGQQIDELIVDRQIRFLKYVCIFLLVLMSAGYWYLGG</sequence>
<dbReference type="PANTHER" id="PTHR43221">
    <property type="entry name" value="PROTEASE HTPX"/>
    <property type="match status" value="1"/>
</dbReference>
<dbReference type="RefSeq" id="WP_145077884.1">
    <property type="nucleotide sequence ID" value="NZ_CP036425.1"/>
</dbReference>
<feature type="transmembrane region" description="Helical" evidence="11">
    <location>
        <begin position="366"/>
        <end position="386"/>
    </location>
</feature>
<keyword evidence="2" id="KW-1003">Cell membrane</keyword>
<keyword evidence="4 11" id="KW-0812">Transmembrane</keyword>
<evidence type="ECO:0000256" key="5">
    <source>
        <dbReference type="ARBA" id="ARBA00022723"/>
    </source>
</evidence>
<evidence type="ECO:0000313" key="14">
    <source>
        <dbReference type="Proteomes" id="UP000317369"/>
    </source>
</evidence>
<keyword evidence="13" id="KW-0346">Stress response</keyword>
<dbReference type="CDD" id="cd07345">
    <property type="entry name" value="M48A_Ste24p-like"/>
    <property type="match status" value="1"/>
</dbReference>
<feature type="transmembrane region" description="Helical" evidence="11">
    <location>
        <begin position="475"/>
        <end position="494"/>
    </location>
</feature>
<keyword evidence="14" id="KW-1185">Reference proteome</keyword>
<feature type="transmembrane region" description="Helical" evidence="11">
    <location>
        <begin position="165"/>
        <end position="191"/>
    </location>
</feature>
<gene>
    <name evidence="13" type="ORF">KS4_22830</name>
</gene>
<feature type="transmembrane region" description="Helical" evidence="11">
    <location>
        <begin position="318"/>
        <end position="339"/>
    </location>
</feature>
<feature type="transmembrane region" description="Helical" evidence="11">
    <location>
        <begin position="211"/>
        <end position="231"/>
    </location>
</feature>
<dbReference type="KEGG" id="pcor:KS4_22830"/>
<dbReference type="Proteomes" id="UP000317369">
    <property type="component" value="Chromosome"/>
</dbReference>
<dbReference type="Pfam" id="PF01435">
    <property type="entry name" value="Peptidase_M48"/>
    <property type="match status" value="1"/>
</dbReference>
<keyword evidence="6" id="KW-0378">Hydrolase</keyword>
<evidence type="ECO:0000256" key="4">
    <source>
        <dbReference type="ARBA" id="ARBA00022692"/>
    </source>
</evidence>
<dbReference type="PANTHER" id="PTHR43221:SF2">
    <property type="entry name" value="PROTEASE HTPX HOMOLOG"/>
    <property type="match status" value="1"/>
</dbReference>
<feature type="transmembrane region" description="Helical" evidence="11">
    <location>
        <begin position="73"/>
        <end position="94"/>
    </location>
</feature>
<feature type="transmembrane region" description="Helical" evidence="11">
    <location>
        <begin position="28"/>
        <end position="52"/>
    </location>
</feature>
<name>A0A517YVF7_9BACT</name>
<keyword evidence="10 11" id="KW-0472">Membrane</keyword>
<keyword evidence="7" id="KW-0862">Zinc</keyword>